<evidence type="ECO:0000313" key="1">
    <source>
        <dbReference type="EMBL" id="CAH1107898.1"/>
    </source>
</evidence>
<dbReference type="Pfam" id="PF01395">
    <property type="entry name" value="PBP_GOBP"/>
    <property type="match status" value="1"/>
</dbReference>
<dbReference type="GO" id="GO:0005549">
    <property type="term" value="F:odorant binding"/>
    <property type="evidence" value="ECO:0007669"/>
    <property type="project" value="InterPro"/>
</dbReference>
<dbReference type="Gene3D" id="1.10.238.20">
    <property type="entry name" value="Pheromone/general odorant binding protein domain"/>
    <property type="match status" value="1"/>
</dbReference>
<protein>
    <submittedName>
        <fullName evidence="1">Uncharacterized protein</fullName>
    </submittedName>
</protein>
<dbReference type="EMBL" id="OV651815">
    <property type="protein sequence ID" value="CAH1107898.1"/>
    <property type="molecule type" value="Genomic_DNA"/>
</dbReference>
<dbReference type="InterPro" id="IPR006170">
    <property type="entry name" value="PBP/GOBP"/>
</dbReference>
<dbReference type="OrthoDB" id="6779241at2759"/>
<keyword evidence="2" id="KW-1185">Reference proteome</keyword>
<reference evidence="1" key="1">
    <citation type="submission" date="2022-01" db="EMBL/GenBank/DDBJ databases">
        <authorList>
            <person name="King R."/>
        </authorList>
    </citation>
    <scope>NUCLEOTIDE SEQUENCE</scope>
</reference>
<organism evidence="1 2">
    <name type="scientific">Psylliodes chrysocephalus</name>
    <dbReference type="NCBI Taxonomy" id="3402493"/>
    <lineage>
        <taxon>Eukaryota</taxon>
        <taxon>Metazoa</taxon>
        <taxon>Ecdysozoa</taxon>
        <taxon>Arthropoda</taxon>
        <taxon>Hexapoda</taxon>
        <taxon>Insecta</taxon>
        <taxon>Pterygota</taxon>
        <taxon>Neoptera</taxon>
        <taxon>Endopterygota</taxon>
        <taxon>Coleoptera</taxon>
        <taxon>Polyphaga</taxon>
        <taxon>Cucujiformia</taxon>
        <taxon>Chrysomeloidea</taxon>
        <taxon>Chrysomelidae</taxon>
        <taxon>Galerucinae</taxon>
        <taxon>Alticini</taxon>
        <taxon>Psylliodes</taxon>
    </lineage>
</organism>
<proteinExistence type="predicted"/>
<name>A0A9P0GC66_9CUCU</name>
<dbReference type="InterPro" id="IPR036728">
    <property type="entry name" value="PBP_GOBP_sf"/>
</dbReference>
<dbReference type="SUPFAM" id="SSF47565">
    <property type="entry name" value="Insect pheromone/odorant-binding proteins"/>
    <property type="match status" value="1"/>
</dbReference>
<sequence length="134" mass="15330">MCISNVKSYIFLRLFRGIYLLQINVASEMPIEGKGVTECLAEVKITKEDITSHPPKNTIEVMCFMKCLMFRNGKIDAKGKINVEKVEEDLSKVPGLTDKQKVDFKKCVIAVDKIEKCEDIKKIRLCWLALSKHH</sequence>
<dbReference type="Proteomes" id="UP001153636">
    <property type="component" value="Chromosome 3"/>
</dbReference>
<dbReference type="CDD" id="cd23992">
    <property type="entry name" value="PBP_GOBP"/>
    <property type="match status" value="1"/>
</dbReference>
<accession>A0A9P0GC66</accession>
<gene>
    <name evidence="1" type="ORF">PSYICH_LOCUS8529</name>
</gene>
<dbReference type="AlphaFoldDB" id="A0A9P0GC66"/>
<evidence type="ECO:0000313" key="2">
    <source>
        <dbReference type="Proteomes" id="UP001153636"/>
    </source>
</evidence>